<organism evidence="3 4">
    <name type="scientific">Taibaiella chishuiensis</name>
    <dbReference type="NCBI Taxonomy" id="1434707"/>
    <lineage>
        <taxon>Bacteria</taxon>
        <taxon>Pseudomonadati</taxon>
        <taxon>Bacteroidota</taxon>
        <taxon>Chitinophagia</taxon>
        <taxon>Chitinophagales</taxon>
        <taxon>Chitinophagaceae</taxon>
        <taxon>Taibaiella</taxon>
    </lineage>
</organism>
<comment type="caution">
    <text evidence="3">The sequence shown here is derived from an EMBL/GenBank/DDBJ whole genome shotgun (WGS) entry which is preliminary data.</text>
</comment>
<gene>
    <name evidence="3" type="ORF">B0I18_10152</name>
</gene>
<keyword evidence="4" id="KW-1185">Reference proteome</keyword>
<dbReference type="AlphaFoldDB" id="A0A2P8D9M7"/>
<evidence type="ECO:0000256" key="1">
    <source>
        <dbReference type="SAM" id="SignalP"/>
    </source>
</evidence>
<dbReference type="CDD" id="cd14727">
    <property type="entry name" value="ChanN-like"/>
    <property type="match status" value="1"/>
</dbReference>
<evidence type="ECO:0000313" key="4">
    <source>
        <dbReference type="Proteomes" id="UP000240572"/>
    </source>
</evidence>
<feature type="signal peptide" evidence="1">
    <location>
        <begin position="1"/>
        <end position="19"/>
    </location>
</feature>
<dbReference type="SUPFAM" id="SSF159501">
    <property type="entry name" value="EreA/ChaN-like"/>
    <property type="match status" value="1"/>
</dbReference>
<dbReference type="OrthoDB" id="1680202at2"/>
<evidence type="ECO:0000259" key="2">
    <source>
        <dbReference type="Pfam" id="PF04187"/>
    </source>
</evidence>
<reference evidence="3 4" key="1">
    <citation type="submission" date="2018-03" db="EMBL/GenBank/DDBJ databases">
        <title>Genomic Encyclopedia of Type Strains, Phase III (KMG-III): the genomes of soil and plant-associated and newly described type strains.</title>
        <authorList>
            <person name="Whitman W."/>
        </authorList>
    </citation>
    <scope>NUCLEOTIDE SEQUENCE [LARGE SCALE GENOMIC DNA]</scope>
    <source>
        <strain evidence="3 4">CGMCC 1.12700</strain>
    </source>
</reference>
<dbReference type="Pfam" id="PF04187">
    <property type="entry name" value="Cofac_haem_bdg"/>
    <property type="match status" value="1"/>
</dbReference>
<feature type="chain" id="PRO_5015121546" evidence="1">
    <location>
        <begin position="20"/>
        <end position="294"/>
    </location>
</feature>
<protein>
    <submittedName>
        <fullName evidence="3">Putative iron-regulated protein</fullName>
    </submittedName>
</protein>
<name>A0A2P8D9M7_9BACT</name>
<dbReference type="RefSeq" id="WP_106520648.1">
    <property type="nucleotide sequence ID" value="NZ_PYGD01000001.1"/>
</dbReference>
<dbReference type="InterPro" id="IPR007314">
    <property type="entry name" value="Cofac_haem-bd_dom"/>
</dbReference>
<evidence type="ECO:0000313" key="3">
    <source>
        <dbReference type="EMBL" id="PSK93903.1"/>
    </source>
</evidence>
<sequence length="294" mass="33046">MRSFLLPILFSCALTPVFAQSAGVDYKVYSTTLKKEVTIDDIVKDVVAGQVLIFGEQHDDSIGHLLERNIFAALEGRFGKDLVLSMEMFHRDVQYIVDEYLAGQISEKNFIKEARAWDTYKSDYRPTVEFAKEHGLPVIAANAPSRYTNLVTRKGLGALDGLSKEVKKKYIAPLPVDTLTGIYYDKFLEAMGGHTTPGMNLYQSQNFWDATMSYSIAEAMKKNKHAVVFQMNGRFHSEYHSGLAGRLERVYKKKVTTISTFAPADFAAPDWAAYAPLADYIIVTRPAVKKTEEE</sequence>
<keyword evidence="1" id="KW-0732">Signal</keyword>
<feature type="domain" description="Haem-binding uptake Tiki superfamily ChaN" evidence="2">
    <location>
        <begin position="43"/>
        <end position="247"/>
    </location>
</feature>
<dbReference type="EMBL" id="PYGD01000001">
    <property type="protein sequence ID" value="PSK93903.1"/>
    <property type="molecule type" value="Genomic_DNA"/>
</dbReference>
<accession>A0A2P8D9M7</accession>
<dbReference type="Proteomes" id="UP000240572">
    <property type="component" value="Unassembled WGS sequence"/>
</dbReference>
<proteinExistence type="predicted"/>
<dbReference type="Gene3D" id="3.40.50.11550">
    <property type="match status" value="1"/>
</dbReference>